<accession>A0ABP8NLM0</accession>
<dbReference type="EMBL" id="BAABHD010000083">
    <property type="protein sequence ID" value="GAA4467856.1"/>
    <property type="molecule type" value="Genomic_DNA"/>
</dbReference>
<sequence>MLAYAQIQVSFPVSRAVFQRNQANNATIRITGIYTNSVNRIEAKVNARDGQGTSSDWQVIQSNPQGGTFAGDLTVQGGWYNLEVRGMSGDQQVGHQVVERVGVGEVFVIAGQSNAQGINRTSPGATDDRVNAVNYYDRFDSQNDPPFPQFQKLESHIDVAPRGEGSWNWGMLGDQLARRLNVPILFFNAAWSGTAVRNWRESIGGGTSYSIYIPAAYPTGQPYANLRIALQFYAHMLGVRAVLWHQGEADNFANTSADSYASDLRTVIDRSRQDSNKNVAWVVARASYDDFRGSDQNVLAGQNQVIGGNNVYPGPNTDQIQIPRSSQSDEVHFGPGGLVEVANAWNNSLNDAFFANAQPIAPALAPSVSVACADNNNLRLTVNGNFSAINWNTGENGQTIVRGAGYYQAKVKDGNGNTLFSAPVRVSDAPSIAASGPTTFCAGGSVTLKSNYTSNITWSNNFNGSEQTINSPGTFSIRYRDVSGCEFSSGSVNVAVNPLPGAPSINAEGPTTFCQGENTVLVANSGFSYNWSNGDRGQRIEVRSPGTYSATATDQNGCTSPPSSTINVVVNPLPPTPVIATSGPTTFCADQNVTLTATQEQAYTWESGQSSRSITVNQAGNYVVRTRNVFNCLSAPSNVVSVVVNPLPPSPRVTANGRTTFCDGDQVTLTAESPLEKIWSTQEKVPTIIVTKSGNYTARVVDNNGCFSPPSDNIRVDVKPLPSEPVIQQVGTYTLEATGTLLGDMYYWQRDTDSLGIQKNFIKATKAGNYSARSFIVYSSDLTCYSTPSASFQFIPFTDNQGLSVYPNPSPEKEVILETFEDLKNALVTVYTLSGQQLFTTTVEEFNERKRLDLRGLAAGSVIIQVRSANFNVAKRVILGW</sequence>
<evidence type="ECO:0000259" key="2">
    <source>
        <dbReference type="Pfam" id="PF03629"/>
    </source>
</evidence>
<dbReference type="Gene3D" id="3.40.50.1110">
    <property type="entry name" value="SGNH hydrolase"/>
    <property type="match status" value="1"/>
</dbReference>
<dbReference type="Pfam" id="PF18962">
    <property type="entry name" value="Por_Secre_tail"/>
    <property type="match status" value="1"/>
</dbReference>
<organism evidence="4 5">
    <name type="scientific">Nibrella saemangeumensis</name>
    <dbReference type="NCBI Taxonomy" id="1084526"/>
    <lineage>
        <taxon>Bacteria</taxon>
        <taxon>Pseudomonadati</taxon>
        <taxon>Bacteroidota</taxon>
        <taxon>Cytophagia</taxon>
        <taxon>Cytophagales</taxon>
        <taxon>Spirosomataceae</taxon>
        <taxon>Nibrella</taxon>
    </lineage>
</organism>
<evidence type="ECO:0000313" key="4">
    <source>
        <dbReference type="EMBL" id="GAA4467856.1"/>
    </source>
</evidence>
<feature type="domain" description="Sialate O-acetylesterase" evidence="2">
    <location>
        <begin position="105"/>
        <end position="339"/>
    </location>
</feature>
<gene>
    <name evidence="4" type="ORF">GCM10023189_52260</name>
</gene>
<name>A0ABP8NLM0_9BACT</name>
<evidence type="ECO:0000313" key="5">
    <source>
        <dbReference type="Proteomes" id="UP001501175"/>
    </source>
</evidence>
<keyword evidence="5" id="KW-1185">Reference proteome</keyword>
<dbReference type="InterPro" id="IPR026444">
    <property type="entry name" value="Secre_tail"/>
</dbReference>
<keyword evidence="1" id="KW-0378">Hydrolase</keyword>
<evidence type="ECO:0000256" key="1">
    <source>
        <dbReference type="ARBA" id="ARBA00022801"/>
    </source>
</evidence>
<protein>
    <recommendedName>
        <fullName evidence="6">Por secretion system C-terminal sorting domain-containing protein</fullName>
    </recommendedName>
</protein>
<dbReference type="NCBIfam" id="TIGR04183">
    <property type="entry name" value="Por_Secre_tail"/>
    <property type="match status" value="1"/>
</dbReference>
<evidence type="ECO:0008006" key="6">
    <source>
        <dbReference type="Google" id="ProtNLM"/>
    </source>
</evidence>
<dbReference type="Proteomes" id="UP001501175">
    <property type="component" value="Unassembled WGS sequence"/>
</dbReference>
<evidence type="ECO:0000259" key="3">
    <source>
        <dbReference type="Pfam" id="PF18962"/>
    </source>
</evidence>
<dbReference type="SUPFAM" id="SSF52266">
    <property type="entry name" value="SGNH hydrolase"/>
    <property type="match status" value="1"/>
</dbReference>
<proteinExistence type="predicted"/>
<comment type="caution">
    <text evidence="4">The sequence shown here is derived from an EMBL/GenBank/DDBJ whole genome shotgun (WGS) entry which is preliminary data.</text>
</comment>
<reference evidence="5" key="1">
    <citation type="journal article" date="2019" name="Int. J. Syst. Evol. Microbiol.">
        <title>The Global Catalogue of Microorganisms (GCM) 10K type strain sequencing project: providing services to taxonomists for standard genome sequencing and annotation.</title>
        <authorList>
            <consortium name="The Broad Institute Genomics Platform"/>
            <consortium name="The Broad Institute Genome Sequencing Center for Infectious Disease"/>
            <person name="Wu L."/>
            <person name="Ma J."/>
        </authorList>
    </citation>
    <scope>NUCLEOTIDE SEQUENCE [LARGE SCALE GENOMIC DNA]</scope>
    <source>
        <strain evidence="5">JCM 17927</strain>
    </source>
</reference>
<dbReference type="RefSeq" id="WP_345248690.1">
    <property type="nucleotide sequence ID" value="NZ_BAABHD010000083.1"/>
</dbReference>
<dbReference type="InterPro" id="IPR036514">
    <property type="entry name" value="SGNH_hydro_sf"/>
</dbReference>
<feature type="domain" description="Secretion system C-terminal sorting" evidence="3">
    <location>
        <begin position="805"/>
        <end position="878"/>
    </location>
</feature>
<dbReference type="Pfam" id="PF03629">
    <property type="entry name" value="SASA"/>
    <property type="match status" value="1"/>
</dbReference>
<dbReference type="InterPro" id="IPR005181">
    <property type="entry name" value="SASA"/>
</dbReference>